<dbReference type="EMBL" id="CP031968">
    <property type="protein sequence ID" value="AXT46681.1"/>
    <property type="molecule type" value="Genomic_DNA"/>
</dbReference>
<dbReference type="PIRSF" id="PIRSF000429">
    <property type="entry name" value="Ac-CoA_Ac_transf"/>
    <property type="match status" value="1"/>
</dbReference>
<dbReference type="PROSITE" id="PS00098">
    <property type="entry name" value="THIOLASE_1"/>
    <property type="match status" value="1"/>
</dbReference>
<feature type="domain" description="Thiolase N-terminal" evidence="13">
    <location>
        <begin position="5"/>
        <end position="267"/>
    </location>
</feature>
<dbReference type="CDD" id="cd00751">
    <property type="entry name" value="thiolase"/>
    <property type="match status" value="1"/>
</dbReference>
<evidence type="ECO:0000256" key="3">
    <source>
        <dbReference type="ARBA" id="ARBA00010982"/>
    </source>
</evidence>
<evidence type="ECO:0000259" key="13">
    <source>
        <dbReference type="Pfam" id="PF00108"/>
    </source>
</evidence>
<dbReference type="InterPro" id="IPR016039">
    <property type="entry name" value="Thiolase-like"/>
</dbReference>
<dbReference type="NCBIfam" id="TIGR01930">
    <property type="entry name" value="AcCoA-C-Actrans"/>
    <property type="match status" value="1"/>
</dbReference>
<dbReference type="InterPro" id="IPR012793">
    <property type="entry name" value="PcaF"/>
</dbReference>
<keyword evidence="8 12" id="KW-0012">Acyltransferase</keyword>
<dbReference type="PROSITE" id="PS00737">
    <property type="entry name" value="THIOLASE_2"/>
    <property type="match status" value="1"/>
</dbReference>
<keyword evidence="7" id="KW-0058">Aromatic hydrocarbons catabolism</keyword>
<evidence type="ECO:0000256" key="1">
    <source>
        <dbReference type="ARBA" id="ARBA00003720"/>
    </source>
</evidence>
<sequence length="400" mass="42050">MRQAYICDAIRTPFGRYGGALSALRADDLAALPLAALQQRNPGADWALLDDVLYGCANQAGEDNRNVARMAALLAGLPASTPASTVNRLCGSSLDAIGQAARAIKSGEAELLIAGGVESMSRAPYVMGKADSAFARNLRIEDSTMGWRFVNPLLRERYGVDSMPETAENVAEQFHISRADQDAFALRSQLRAAAAQEAGRLDDELMEVLIPRAKGEPLSFTRDEHPRATSLEALARLKGVVRTDGSVTAGNASGINDGAAALLLAGENALKRHGLTPRARVLAMACAGVEPRIMGFGPAPAIRKVLALAGLRLDQMDVIELNEAFAAQALAVLRDLGLPDDAEHVNPNGGAIALGHPLGASGARLAATALYQLQRNGGRYALCSMCIGVGQGIALIIERV</sequence>
<evidence type="ECO:0000256" key="8">
    <source>
        <dbReference type="ARBA" id="ARBA00023315"/>
    </source>
</evidence>
<dbReference type="Gene3D" id="3.40.47.10">
    <property type="match status" value="1"/>
</dbReference>
<dbReference type="InterPro" id="IPR020615">
    <property type="entry name" value="Thiolase_acyl_enz_int_AS"/>
</dbReference>
<dbReference type="NCBIfam" id="NF006551">
    <property type="entry name" value="PRK09050.1"/>
    <property type="match status" value="1"/>
</dbReference>
<evidence type="ECO:0000256" key="12">
    <source>
        <dbReference type="RuleBase" id="RU003557"/>
    </source>
</evidence>
<gene>
    <name evidence="15" type="primary">pcaF</name>
    <name evidence="15" type="ORF">D1345_10985</name>
</gene>
<evidence type="ECO:0000256" key="9">
    <source>
        <dbReference type="ARBA" id="ARBA00041222"/>
    </source>
</evidence>
<dbReference type="RefSeq" id="WP_019100992.1">
    <property type="nucleotide sequence ID" value="NZ_CP031968.1"/>
</dbReference>
<comment type="similarity">
    <text evidence="3 12">Belongs to the thiolase-like superfamily. Thiolase family.</text>
</comment>
<feature type="domain" description="Thiolase C-terminal" evidence="14">
    <location>
        <begin position="276"/>
        <end position="399"/>
    </location>
</feature>
<name>A0AAD0RTB2_9NEIS</name>
<evidence type="ECO:0000256" key="7">
    <source>
        <dbReference type="ARBA" id="ARBA00022797"/>
    </source>
</evidence>
<protein>
    <recommendedName>
        <fullName evidence="5">Beta-ketoadipyl-CoA thiolase</fullName>
        <ecNumber evidence="4">2.3.1.174</ecNumber>
    </recommendedName>
    <alternativeName>
        <fullName evidence="9">3-oxoadipyl-CoA thiolase</fullName>
    </alternativeName>
</protein>
<evidence type="ECO:0000256" key="2">
    <source>
        <dbReference type="ARBA" id="ARBA00005071"/>
    </source>
</evidence>
<dbReference type="InterPro" id="IPR020616">
    <property type="entry name" value="Thiolase_N"/>
</dbReference>
<dbReference type="EC" id="2.3.1.174" evidence="4"/>
<dbReference type="NCBIfam" id="TIGR02430">
    <property type="entry name" value="pcaF"/>
    <property type="match status" value="1"/>
</dbReference>
<dbReference type="Pfam" id="PF00108">
    <property type="entry name" value="Thiolase_N"/>
    <property type="match status" value="1"/>
</dbReference>
<dbReference type="Proteomes" id="UP000259465">
    <property type="component" value="Chromosome"/>
</dbReference>
<dbReference type="KEGG" id="crz:D1345_10985"/>
<accession>A0AAD0RTB2</accession>
<reference evidence="15 16" key="1">
    <citation type="submission" date="2018-08" db="EMBL/GenBank/DDBJ databases">
        <title>Complete genome sequence of JP2-74.</title>
        <authorList>
            <person name="Wu L."/>
        </authorList>
    </citation>
    <scope>NUCLEOTIDE SEQUENCE [LARGE SCALE GENOMIC DNA]</scope>
    <source>
        <strain evidence="15 16">JP2-74</strain>
    </source>
</reference>
<dbReference type="GO" id="GO:0019619">
    <property type="term" value="P:3,4-dihydroxybenzoate catabolic process"/>
    <property type="evidence" value="ECO:0007669"/>
    <property type="project" value="InterPro"/>
</dbReference>
<keyword evidence="16" id="KW-1185">Reference proteome</keyword>
<dbReference type="SUPFAM" id="SSF53901">
    <property type="entry name" value="Thiolase-like"/>
    <property type="match status" value="2"/>
</dbReference>
<feature type="active site" description="Proton acceptor" evidence="11">
    <location>
        <position position="356"/>
    </location>
</feature>
<evidence type="ECO:0000256" key="11">
    <source>
        <dbReference type="PIRSR" id="PIRSR000429-1"/>
    </source>
</evidence>
<evidence type="ECO:0000256" key="6">
    <source>
        <dbReference type="ARBA" id="ARBA00022679"/>
    </source>
</evidence>
<dbReference type="InterPro" id="IPR020610">
    <property type="entry name" value="Thiolase_AS"/>
</dbReference>
<feature type="active site" description="Acyl-thioester intermediate" evidence="11">
    <location>
        <position position="90"/>
    </location>
</feature>
<keyword evidence="6 12" id="KW-0808">Transferase</keyword>
<dbReference type="PANTHER" id="PTHR18919:SF107">
    <property type="entry name" value="ACETYL-COA ACETYLTRANSFERASE, CYTOSOLIC"/>
    <property type="match status" value="1"/>
</dbReference>
<comment type="pathway">
    <text evidence="2">Aromatic compound metabolism; beta-ketoadipate pathway; acetyl-CoA and succinyl-CoA from 3-oxoadipate: step 2/2.</text>
</comment>
<comment type="catalytic activity">
    <reaction evidence="10">
        <text>succinyl-CoA + acetyl-CoA = 3-oxoadipyl-CoA + CoA</text>
        <dbReference type="Rhea" id="RHEA:19481"/>
        <dbReference type="ChEBI" id="CHEBI:57287"/>
        <dbReference type="ChEBI" id="CHEBI:57288"/>
        <dbReference type="ChEBI" id="CHEBI:57292"/>
        <dbReference type="ChEBI" id="CHEBI:57348"/>
        <dbReference type="EC" id="2.3.1.174"/>
    </reaction>
</comment>
<dbReference type="FunFam" id="3.40.47.10:FF:000010">
    <property type="entry name" value="Acetyl-CoA acetyltransferase (Thiolase)"/>
    <property type="match status" value="1"/>
</dbReference>
<dbReference type="PANTHER" id="PTHR18919">
    <property type="entry name" value="ACETYL-COA C-ACYLTRANSFERASE"/>
    <property type="match status" value="1"/>
</dbReference>
<dbReference type="GeneID" id="58559975"/>
<evidence type="ECO:0000256" key="5">
    <source>
        <dbReference type="ARBA" id="ARBA00016181"/>
    </source>
</evidence>
<dbReference type="Pfam" id="PF02803">
    <property type="entry name" value="Thiolase_C"/>
    <property type="match status" value="1"/>
</dbReference>
<evidence type="ECO:0000313" key="16">
    <source>
        <dbReference type="Proteomes" id="UP000259465"/>
    </source>
</evidence>
<evidence type="ECO:0000256" key="10">
    <source>
        <dbReference type="ARBA" id="ARBA00048527"/>
    </source>
</evidence>
<dbReference type="InterPro" id="IPR002155">
    <property type="entry name" value="Thiolase"/>
</dbReference>
<dbReference type="InterPro" id="IPR020617">
    <property type="entry name" value="Thiolase_C"/>
</dbReference>
<evidence type="ECO:0000256" key="4">
    <source>
        <dbReference type="ARBA" id="ARBA00012233"/>
    </source>
</evidence>
<dbReference type="PROSITE" id="PS00099">
    <property type="entry name" value="THIOLASE_3"/>
    <property type="match status" value="1"/>
</dbReference>
<evidence type="ECO:0000259" key="14">
    <source>
        <dbReference type="Pfam" id="PF02803"/>
    </source>
</evidence>
<organism evidence="15 16">
    <name type="scientific">Chromobacterium rhizoryzae</name>
    <dbReference type="NCBI Taxonomy" id="1778675"/>
    <lineage>
        <taxon>Bacteria</taxon>
        <taxon>Pseudomonadati</taxon>
        <taxon>Pseudomonadota</taxon>
        <taxon>Betaproteobacteria</taxon>
        <taxon>Neisseriales</taxon>
        <taxon>Chromobacteriaceae</taxon>
        <taxon>Chromobacterium</taxon>
    </lineage>
</organism>
<dbReference type="GO" id="GO:0033812">
    <property type="term" value="F:3-oxoadipyl-CoA thiolase activity"/>
    <property type="evidence" value="ECO:0007669"/>
    <property type="project" value="UniProtKB-EC"/>
</dbReference>
<dbReference type="AlphaFoldDB" id="A0AAD0RTB2"/>
<dbReference type="InterPro" id="IPR020613">
    <property type="entry name" value="Thiolase_CS"/>
</dbReference>
<comment type="function">
    <text evidence="1">Catalyzes thiolytic cleavage of beta-ketoadipyl-CoA to succinyl-CoA and acetyl-CoA.</text>
</comment>
<evidence type="ECO:0000313" key="15">
    <source>
        <dbReference type="EMBL" id="AXT46681.1"/>
    </source>
</evidence>
<feature type="active site" description="Proton acceptor" evidence="11">
    <location>
        <position position="386"/>
    </location>
</feature>
<proteinExistence type="inferred from homology"/>